<comment type="catalytic activity">
    <reaction evidence="5 6">
        <text>NAD(+) + ATP = ADP + NADP(+) + H(+)</text>
        <dbReference type="Rhea" id="RHEA:18629"/>
        <dbReference type="ChEBI" id="CHEBI:15378"/>
        <dbReference type="ChEBI" id="CHEBI:30616"/>
        <dbReference type="ChEBI" id="CHEBI:57540"/>
        <dbReference type="ChEBI" id="CHEBI:58349"/>
        <dbReference type="ChEBI" id="CHEBI:456216"/>
        <dbReference type="EC" id="2.7.1.23"/>
    </reaction>
</comment>
<feature type="active site" description="Proton acceptor" evidence="6">
    <location>
        <position position="80"/>
    </location>
</feature>
<dbReference type="Gene3D" id="3.40.50.10330">
    <property type="entry name" value="Probable inorganic polyphosphate/atp-NAD kinase, domain 1"/>
    <property type="match status" value="1"/>
</dbReference>
<dbReference type="RefSeq" id="WP_229679586.1">
    <property type="nucleotide sequence ID" value="NZ_BAABBD010000005.1"/>
</dbReference>
<dbReference type="PANTHER" id="PTHR20275:SF0">
    <property type="entry name" value="NAD KINASE"/>
    <property type="match status" value="1"/>
</dbReference>
<keyword evidence="6" id="KW-0963">Cytoplasm</keyword>
<evidence type="ECO:0000256" key="1">
    <source>
        <dbReference type="ARBA" id="ARBA00022679"/>
    </source>
</evidence>
<dbReference type="EC" id="2.7.1.23" evidence="6"/>
<comment type="caution">
    <text evidence="6">Lacks conserved residue(s) required for the propagation of feature annotation.</text>
</comment>
<keyword evidence="2 6" id="KW-0418">Kinase</keyword>
<dbReference type="Proteomes" id="UP000626982">
    <property type="component" value="Unassembled WGS sequence"/>
</dbReference>
<feature type="binding site" evidence="6">
    <location>
        <begin position="195"/>
        <end position="200"/>
    </location>
    <ligand>
        <name>NAD(+)</name>
        <dbReference type="ChEBI" id="CHEBI:57540"/>
    </ligand>
</feature>
<sequence length="305" mass="32693">MSGRRFLLAFHPGREEAVATAASIATRLLDAQVTPVVLGEDREVLLAHRSGLDAVVPYDPARDDAGGEHPIELVMVLGGDGTILRSAELQRATAAPLLGINLGHVGFLAEAEVADTAEVVERALARDYEVEERLTLRIRVLARGELVHETWAVNEAAIEKSGSGRMISTLLEIDGRPISSFGTDAVILATPTGSTAYSFSAGGPIVWPTAEAMLLVPLGAHALFTRPLVVAPTSTLAVEIAEDSTSEATLWCDSRRSFPLPQGSRVEATRDATPLRLARLSRAPFADRLVAKFHLPVEGFRRPRT</sequence>
<protein>
    <recommendedName>
        <fullName evidence="6">NAD kinase</fullName>
        <ecNumber evidence="6">2.7.1.23</ecNumber>
    </recommendedName>
    <alternativeName>
        <fullName evidence="6">ATP-dependent NAD kinase</fullName>
    </alternativeName>
</protein>
<dbReference type="InterPro" id="IPR002504">
    <property type="entry name" value="NADK"/>
</dbReference>
<keyword evidence="4 6" id="KW-0520">NAD</keyword>
<feature type="binding site" evidence="6">
    <location>
        <begin position="154"/>
        <end position="155"/>
    </location>
    <ligand>
        <name>NAD(+)</name>
        <dbReference type="ChEBI" id="CHEBI:57540"/>
    </ligand>
</feature>
<feature type="binding site" evidence="6">
    <location>
        <begin position="80"/>
        <end position="81"/>
    </location>
    <ligand>
        <name>NAD(+)</name>
        <dbReference type="ChEBI" id="CHEBI:57540"/>
    </ligand>
</feature>
<dbReference type="NCBIfam" id="NF002892">
    <property type="entry name" value="PRK03372.1"/>
    <property type="match status" value="1"/>
</dbReference>
<evidence type="ECO:0000313" key="7">
    <source>
        <dbReference type="EMBL" id="GGN85959.1"/>
    </source>
</evidence>
<comment type="caution">
    <text evidence="7">The sequence shown here is derived from an EMBL/GenBank/DDBJ whole genome shotgun (WGS) entry which is preliminary data.</text>
</comment>
<dbReference type="InterPro" id="IPR017438">
    <property type="entry name" value="ATP-NAD_kinase_N"/>
</dbReference>
<keyword evidence="6" id="KW-0547">Nucleotide-binding</keyword>
<dbReference type="InterPro" id="IPR016064">
    <property type="entry name" value="NAD/diacylglycerol_kinase_sf"/>
</dbReference>
<evidence type="ECO:0000256" key="6">
    <source>
        <dbReference type="HAMAP-Rule" id="MF_00361"/>
    </source>
</evidence>
<proteinExistence type="inferred from homology"/>
<comment type="similarity">
    <text evidence="6">Belongs to the NAD kinase family.</text>
</comment>
<comment type="subcellular location">
    <subcellularLocation>
        <location evidence="6">Cytoplasm</location>
    </subcellularLocation>
</comment>
<dbReference type="HAMAP" id="MF_00361">
    <property type="entry name" value="NAD_kinase"/>
    <property type="match status" value="1"/>
</dbReference>
<evidence type="ECO:0000256" key="5">
    <source>
        <dbReference type="ARBA" id="ARBA00047925"/>
    </source>
</evidence>
<feature type="binding site" evidence="6">
    <location>
        <position position="85"/>
    </location>
    <ligand>
        <name>NAD(+)</name>
        <dbReference type="ChEBI" id="CHEBI:57540"/>
    </ligand>
</feature>
<dbReference type="Pfam" id="PF20143">
    <property type="entry name" value="NAD_kinase_C"/>
    <property type="match status" value="1"/>
</dbReference>
<keyword evidence="6" id="KW-0067">ATP-binding</keyword>
<comment type="function">
    <text evidence="6">Involved in the regulation of the intracellular balance of NAD and NADP, and is a key enzyme in the biosynthesis of NADP. Catalyzes specifically the phosphorylation on 2'-hydroxyl of the adenosine moiety of NAD to yield NADP.</text>
</comment>
<dbReference type="InterPro" id="IPR017437">
    <property type="entry name" value="ATP-NAD_kinase_PpnK-typ_C"/>
</dbReference>
<name>A0ABQ2KK76_9MICO</name>
<dbReference type="SUPFAM" id="SSF111331">
    <property type="entry name" value="NAD kinase/diacylglycerol kinase-like"/>
    <property type="match status" value="1"/>
</dbReference>
<keyword evidence="3 6" id="KW-0521">NADP</keyword>
<dbReference type="Pfam" id="PF01513">
    <property type="entry name" value="NAD_kinase"/>
    <property type="match status" value="1"/>
</dbReference>
<evidence type="ECO:0000313" key="8">
    <source>
        <dbReference type="Proteomes" id="UP000626982"/>
    </source>
</evidence>
<keyword evidence="8" id="KW-1185">Reference proteome</keyword>
<dbReference type="EMBL" id="BMLM01000001">
    <property type="protein sequence ID" value="GGN85959.1"/>
    <property type="molecule type" value="Genomic_DNA"/>
</dbReference>
<gene>
    <name evidence="7" type="primary">nadK2</name>
    <name evidence="6" type="synonym">nadK</name>
    <name evidence="7" type="ORF">GCM10010968_19310</name>
</gene>
<evidence type="ECO:0000256" key="3">
    <source>
        <dbReference type="ARBA" id="ARBA00022857"/>
    </source>
</evidence>
<dbReference type="PANTHER" id="PTHR20275">
    <property type="entry name" value="NAD KINASE"/>
    <property type="match status" value="1"/>
</dbReference>
<dbReference type="GO" id="GO:0016301">
    <property type="term" value="F:kinase activity"/>
    <property type="evidence" value="ECO:0007669"/>
    <property type="project" value="UniProtKB-KW"/>
</dbReference>
<accession>A0ABQ2KK76</accession>
<evidence type="ECO:0000256" key="2">
    <source>
        <dbReference type="ARBA" id="ARBA00022777"/>
    </source>
</evidence>
<comment type="cofactor">
    <cofactor evidence="6">
        <name>a divalent metal cation</name>
        <dbReference type="ChEBI" id="CHEBI:60240"/>
    </cofactor>
</comment>
<dbReference type="Gene3D" id="2.60.200.30">
    <property type="entry name" value="Probable inorganic polyphosphate/atp-NAD kinase, domain 2"/>
    <property type="match status" value="1"/>
</dbReference>
<organism evidence="7 8">
    <name type="scientific">Agrococcus terreus</name>
    <dbReference type="NCBI Taxonomy" id="574649"/>
    <lineage>
        <taxon>Bacteria</taxon>
        <taxon>Bacillati</taxon>
        <taxon>Actinomycetota</taxon>
        <taxon>Actinomycetes</taxon>
        <taxon>Micrococcales</taxon>
        <taxon>Microbacteriaceae</taxon>
        <taxon>Agrococcus</taxon>
    </lineage>
</organism>
<reference evidence="8" key="1">
    <citation type="journal article" date="2019" name="Int. J. Syst. Evol. Microbiol.">
        <title>The Global Catalogue of Microorganisms (GCM) 10K type strain sequencing project: providing services to taxonomists for standard genome sequencing and annotation.</title>
        <authorList>
            <consortium name="The Broad Institute Genomics Platform"/>
            <consortium name="The Broad Institute Genome Sequencing Center for Infectious Disease"/>
            <person name="Wu L."/>
            <person name="Ma J."/>
        </authorList>
    </citation>
    <scope>NUCLEOTIDE SEQUENCE [LARGE SCALE GENOMIC DNA]</scope>
    <source>
        <strain evidence="8">CGMCC 1.6960</strain>
    </source>
</reference>
<feature type="binding site" evidence="6">
    <location>
        <position position="165"/>
    </location>
    <ligand>
        <name>NAD(+)</name>
        <dbReference type="ChEBI" id="CHEBI:57540"/>
    </ligand>
</feature>
<keyword evidence="1 6" id="KW-0808">Transferase</keyword>
<evidence type="ECO:0000256" key="4">
    <source>
        <dbReference type="ARBA" id="ARBA00023027"/>
    </source>
</evidence>
<feature type="binding site" evidence="6">
    <location>
        <position position="184"/>
    </location>
    <ligand>
        <name>NAD(+)</name>
        <dbReference type="ChEBI" id="CHEBI:57540"/>
    </ligand>
</feature>